<keyword evidence="1 5" id="KW-0489">Methyltransferase</keyword>
<reference evidence="5 6" key="1">
    <citation type="submission" date="2020-02" db="EMBL/GenBank/DDBJ databases">
        <title>Whole-genome analyses of novel actinobacteria.</title>
        <authorList>
            <person name="Sahin N."/>
            <person name="Tatar D."/>
        </authorList>
    </citation>
    <scope>NUCLEOTIDE SEQUENCE [LARGE SCALE GENOMIC DNA]</scope>
    <source>
        <strain evidence="5 6">SB3404</strain>
    </source>
</reference>
<accession>A0A6G4WPS8</accession>
<dbReference type="Gene3D" id="3.40.50.150">
    <property type="entry name" value="Vaccinia Virus protein VP39"/>
    <property type="match status" value="1"/>
</dbReference>
<dbReference type="GO" id="GO:0008168">
    <property type="term" value="F:methyltransferase activity"/>
    <property type="evidence" value="ECO:0007669"/>
    <property type="project" value="UniProtKB-KW"/>
</dbReference>
<dbReference type="EMBL" id="JAAKZZ010000013">
    <property type="protein sequence ID" value="NGO67266.1"/>
    <property type="molecule type" value="Genomic_DNA"/>
</dbReference>
<evidence type="ECO:0000256" key="3">
    <source>
        <dbReference type="ARBA" id="ARBA00022691"/>
    </source>
</evidence>
<evidence type="ECO:0000256" key="1">
    <source>
        <dbReference type="ARBA" id="ARBA00022603"/>
    </source>
</evidence>
<keyword evidence="2 5" id="KW-0808">Transferase</keyword>
<evidence type="ECO:0000313" key="6">
    <source>
        <dbReference type="Proteomes" id="UP000477722"/>
    </source>
</evidence>
<evidence type="ECO:0000313" key="5">
    <source>
        <dbReference type="EMBL" id="NGO67266.1"/>
    </source>
</evidence>
<protein>
    <submittedName>
        <fullName evidence="5">Class I SAM-dependent methyltransferase</fullName>
    </submittedName>
</protein>
<dbReference type="GO" id="GO:0032259">
    <property type="term" value="P:methylation"/>
    <property type="evidence" value="ECO:0007669"/>
    <property type="project" value="UniProtKB-KW"/>
</dbReference>
<keyword evidence="6" id="KW-1185">Reference proteome</keyword>
<keyword evidence="3" id="KW-0949">S-adenosyl-L-methionine</keyword>
<comment type="caution">
    <text evidence="5">The sequence shown here is derived from an EMBL/GenBank/DDBJ whole genome shotgun (WGS) entry which is preliminary data.</text>
</comment>
<dbReference type="AlphaFoldDB" id="A0A6G4WPS8"/>
<dbReference type="Pfam" id="PF13649">
    <property type="entry name" value="Methyltransf_25"/>
    <property type="match status" value="1"/>
</dbReference>
<dbReference type="SUPFAM" id="SSF53335">
    <property type="entry name" value="S-adenosyl-L-methionine-dependent methyltransferases"/>
    <property type="match status" value="1"/>
</dbReference>
<dbReference type="RefSeq" id="WP_165296926.1">
    <property type="nucleotide sequence ID" value="NZ_JAAKZZ010000013.1"/>
</dbReference>
<dbReference type="PANTHER" id="PTHR43464:SF19">
    <property type="entry name" value="UBIQUINONE BIOSYNTHESIS O-METHYLTRANSFERASE, MITOCHONDRIAL"/>
    <property type="match status" value="1"/>
</dbReference>
<dbReference type="InterPro" id="IPR029063">
    <property type="entry name" value="SAM-dependent_MTases_sf"/>
</dbReference>
<name>A0A6G4WPS8_9ACTN</name>
<dbReference type="CDD" id="cd02440">
    <property type="entry name" value="AdoMet_MTases"/>
    <property type="match status" value="1"/>
</dbReference>
<gene>
    <name evidence="5" type="ORF">G5C65_02625</name>
</gene>
<sequence length="254" mass="27217">MPDEPAEPEQPAADPAAIMAAVDFDAFYQGKPPVKGLEMDLGAPPWVIGEPQPALVGLESTGAFRGEVLDAGCGTGDNALFLAARGHRVTGVDASPTALKQARISARDRKADVAFVESDATRLDELASGRFGSVLDMGLYHGLTDEQRDAYARALHRVTRPGAGLHLFATAAVPGPGIPVPPPLRRESFRERLGAHWQIRLIRLTRCTTAMTRESMLGARDLIAALGGPDPDDMEYDGRGRATAPFWYVHAARL</sequence>
<feature type="domain" description="Methyltransferase" evidence="4">
    <location>
        <begin position="68"/>
        <end position="162"/>
    </location>
</feature>
<evidence type="ECO:0000256" key="2">
    <source>
        <dbReference type="ARBA" id="ARBA00022679"/>
    </source>
</evidence>
<evidence type="ECO:0000259" key="4">
    <source>
        <dbReference type="Pfam" id="PF13649"/>
    </source>
</evidence>
<organism evidence="5 6">
    <name type="scientific">Streptomyces boncukensis</name>
    <dbReference type="NCBI Taxonomy" id="2711219"/>
    <lineage>
        <taxon>Bacteria</taxon>
        <taxon>Bacillati</taxon>
        <taxon>Actinomycetota</taxon>
        <taxon>Actinomycetes</taxon>
        <taxon>Kitasatosporales</taxon>
        <taxon>Streptomycetaceae</taxon>
        <taxon>Streptomyces</taxon>
    </lineage>
</organism>
<dbReference type="PANTHER" id="PTHR43464">
    <property type="entry name" value="METHYLTRANSFERASE"/>
    <property type="match status" value="1"/>
</dbReference>
<dbReference type="InterPro" id="IPR041698">
    <property type="entry name" value="Methyltransf_25"/>
</dbReference>
<proteinExistence type="predicted"/>
<dbReference type="Proteomes" id="UP000477722">
    <property type="component" value="Unassembled WGS sequence"/>
</dbReference>